<proteinExistence type="predicted"/>
<dbReference type="InterPro" id="IPR028202">
    <property type="entry name" value="Reductase_C"/>
</dbReference>
<feature type="domain" description="Reductase C-terminal" evidence="6">
    <location>
        <begin position="343"/>
        <end position="418"/>
    </location>
</feature>
<dbReference type="SUPFAM" id="SSF51905">
    <property type="entry name" value="FAD/NAD(P)-binding domain"/>
    <property type="match status" value="2"/>
</dbReference>
<dbReference type="Proteomes" id="UP000326912">
    <property type="component" value="Unassembled WGS sequence"/>
</dbReference>
<dbReference type="Pfam" id="PF07992">
    <property type="entry name" value="Pyr_redox_2"/>
    <property type="match status" value="1"/>
</dbReference>
<sequence length="438" mass="47660">MSNHSSQGLRKDEHIVIVGASLAGLRAAEALRRRDFAGQITIVGDEKYAPYDRPPLSKHVLTGHLPIEHTPLAMLEDVRATWILGVAATALDVEQRQLSLSNGERLHFDQLLIATGTRARPWPEERGGKLDGVFLIRDRDDSQQLRERLARKPGRVLIAGGGFIGCEVASVCRELDLEVTLVERGPTPLYGALGSSMGSIVARLQQQHGVDLRTRTTVESFEGDAAGRLCRARLSDGSVVEIDVAIVALGALHNTEWLQGSGLAADERGLVCDTYSRVLDAQGQVVEGIFTAGDVARWPQHLCDGDLIAVEHWGNAVDQAENAAGNMLSAETDYRAYKHIPAFWSSQFGINIKAVGLPNRGDEVMVTQGSVERYRFVAAYGRQGRIIAAVSFDQGRWLEAYNTLIEEGATYPPQLAAADQPENMQSQPAGFPAMARHA</sequence>
<dbReference type="Pfam" id="PF14759">
    <property type="entry name" value="Reductase_C"/>
    <property type="match status" value="1"/>
</dbReference>
<dbReference type="PRINTS" id="PR00411">
    <property type="entry name" value="PNDRDTASEI"/>
</dbReference>
<dbReference type="Gene3D" id="3.30.390.30">
    <property type="match status" value="1"/>
</dbReference>
<dbReference type="InterPro" id="IPR016156">
    <property type="entry name" value="FAD/NAD-linked_Rdtase_dimer_sf"/>
</dbReference>
<dbReference type="RefSeq" id="WP_151758369.1">
    <property type="nucleotide sequence ID" value="NZ_BKZW01000002.1"/>
</dbReference>
<dbReference type="InterPro" id="IPR023753">
    <property type="entry name" value="FAD/NAD-binding_dom"/>
</dbReference>
<evidence type="ECO:0000256" key="1">
    <source>
        <dbReference type="ARBA" id="ARBA00001974"/>
    </source>
</evidence>
<dbReference type="PANTHER" id="PTHR43557">
    <property type="entry name" value="APOPTOSIS-INDUCING FACTOR 1"/>
    <property type="match status" value="1"/>
</dbReference>
<evidence type="ECO:0000313" key="7">
    <source>
        <dbReference type="EMBL" id="GER90666.1"/>
    </source>
</evidence>
<dbReference type="InterPro" id="IPR050446">
    <property type="entry name" value="FAD-oxidoreductase/Apoptosis"/>
</dbReference>
<organism evidence="7 8">
    <name type="scientific">Dictyobacter vulcani</name>
    <dbReference type="NCBI Taxonomy" id="2607529"/>
    <lineage>
        <taxon>Bacteria</taxon>
        <taxon>Bacillati</taxon>
        <taxon>Chloroflexota</taxon>
        <taxon>Ktedonobacteria</taxon>
        <taxon>Ktedonobacterales</taxon>
        <taxon>Dictyobacteraceae</taxon>
        <taxon>Dictyobacter</taxon>
    </lineage>
</organism>
<dbReference type="PANTHER" id="PTHR43557:SF2">
    <property type="entry name" value="RIESKE DOMAIN-CONTAINING PROTEIN-RELATED"/>
    <property type="match status" value="1"/>
</dbReference>
<keyword evidence="2" id="KW-0285">Flavoprotein</keyword>
<dbReference type="GO" id="GO:0016651">
    <property type="term" value="F:oxidoreductase activity, acting on NAD(P)H"/>
    <property type="evidence" value="ECO:0007669"/>
    <property type="project" value="TreeGrafter"/>
</dbReference>
<dbReference type="Gene3D" id="3.50.50.60">
    <property type="entry name" value="FAD/NAD(P)-binding domain"/>
    <property type="match status" value="2"/>
</dbReference>
<evidence type="ECO:0000259" key="6">
    <source>
        <dbReference type="Pfam" id="PF14759"/>
    </source>
</evidence>
<comment type="caution">
    <text evidence="7">The sequence shown here is derived from an EMBL/GenBank/DDBJ whole genome shotgun (WGS) entry which is preliminary data.</text>
</comment>
<evidence type="ECO:0000313" key="8">
    <source>
        <dbReference type="Proteomes" id="UP000326912"/>
    </source>
</evidence>
<keyword evidence="4" id="KW-0560">Oxidoreductase</keyword>
<keyword evidence="8" id="KW-1185">Reference proteome</keyword>
<dbReference type="SUPFAM" id="SSF55424">
    <property type="entry name" value="FAD/NAD-linked reductases, dimerisation (C-terminal) domain"/>
    <property type="match status" value="1"/>
</dbReference>
<evidence type="ECO:0000256" key="2">
    <source>
        <dbReference type="ARBA" id="ARBA00022630"/>
    </source>
</evidence>
<comment type="cofactor">
    <cofactor evidence="1">
        <name>FAD</name>
        <dbReference type="ChEBI" id="CHEBI:57692"/>
    </cofactor>
</comment>
<dbReference type="PRINTS" id="PR00368">
    <property type="entry name" value="FADPNR"/>
</dbReference>
<evidence type="ECO:0000256" key="3">
    <source>
        <dbReference type="ARBA" id="ARBA00022827"/>
    </source>
</evidence>
<accession>A0A5J4KZL9</accession>
<gene>
    <name evidence="7" type="ORF">KDW_48280</name>
</gene>
<name>A0A5J4KZL9_9CHLR</name>
<evidence type="ECO:0000259" key="5">
    <source>
        <dbReference type="Pfam" id="PF07992"/>
    </source>
</evidence>
<feature type="domain" description="FAD/NAD(P)-binding" evidence="5">
    <location>
        <begin position="14"/>
        <end position="319"/>
    </location>
</feature>
<dbReference type="InterPro" id="IPR036188">
    <property type="entry name" value="FAD/NAD-bd_sf"/>
</dbReference>
<dbReference type="EMBL" id="BKZW01000002">
    <property type="protein sequence ID" value="GER90666.1"/>
    <property type="molecule type" value="Genomic_DNA"/>
</dbReference>
<dbReference type="AlphaFoldDB" id="A0A5J4KZL9"/>
<evidence type="ECO:0000256" key="4">
    <source>
        <dbReference type="ARBA" id="ARBA00023002"/>
    </source>
</evidence>
<reference evidence="7 8" key="1">
    <citation type="submission" date="2019-10" db="EMBL/GenBank/DDBJ databases">
        <title>Dictyobacter vulcani sp. nov., within the class Ktedonobacteria, isolated from soil of volcanic Mt. Zao.</title>
        <authorList>
            <person name="Zheng Y."/>
            <person name="Wang C.M."/>
            <person name="Sakai Y."/>
            <person name="Abe K."/>
            <person name="Yokota A."/>
            <person name="Yabe S."/>
        </authorList>
    </citation>
    <scope>NUCLEOTIDE SEQUENCE [LARGE SCALE GENOMIC DNA]</scope>
    <source>
        <strain evidence="7 8">W12</strain>
    </source>
</reference>
<protein>
    <submittedName>
        <fullName evidence="7">Pyridine nucleotide-disulfide oxidoreductase</fullName>
    </submittedName>
</protein>
<keyword evidence="3" id="KW-0274">FAD</keyword>
<dbReference type="GO" id="GO:0005737">
    <property type="term" value="C:cytoplasm"/>
    <property type="evidence" value="ECO:0007669"/>
    <property type="project" value="TreeGrafter"/>
</dbReference>